<reference evidence="2" key="1">
    <citation type="submission" date="2016-10" db="EMBL/GenBank/DDBJ databases">
        <authorList>
            <person name="Benchimol M."/>
            <person name="Almeida L.G."/>
            <person name="Vasconcelos A.T."/>
            <person name="Perreira-Neves A."/>
            <person name="Rosa I.A."/>
            <person name="Tasca T."/>
            <person name="Bogo M.R."/>
            <person name="de Souza W."/>
        </authorList>
    </citation>
    <scope>NUCLEOTIDE SEQUENCE [LARGE SCALE GENOMIC DNA]</scope>
    <source>
        <strain evidence="2">K</strain>
    </source>
</reference>
<dbReference type="Proteomes" id="UP000179807">
    <property type="component" value="Unassembled WGS sequence"/>
</dbReference>
<sequence>MKAKKKDYFINQPISNQVSFVVNTVKGDHLGKQSLIVSVNGHLFILHPRTIQKRFRFYDSGFTSFIEPSPSIQISIGIFTPSKEKGYLHSFISYSMKSPLDTISQVLDLHSYGNSYIVSLSLFISPCYIYQPAAFPRPDKRKKEKPASDGKSSVRQKKLDSDSFSERYSLSYTMSESDYSSSYNDQEYDDKPSFPNLLSSFETDETTTMSVTSNSDI</sequence>
<feature type="region of interest" description="Disordered" evidence="1">
    <location>
        <begin position="137"/>
        <end position="217"/>
    </location>
</feature>
<evidence type="ECO:0000313" key="2">
    <source>
        <dbReference type="EMBL" id="OHS96728.1"/>
    </source>
</evidence>
<keyword evidence="3" id="KW-1185">Reference proteome</keyword>
<protein>
    <submittedName>
        <fullName evidence="2">Uncharacterized protein</fullName>
    </submittedName>
</protein>
<dbReference type="EMBL" id="MLAK01001157">
    <property type="protein sequence ID" value="OHS96728.1"/>
    <property type="molecule type" value="Genomic_DNA"/>
</dbReference>
<evidence type="ECO:0000256" key="1">
    <source>
        <dbReference type="SAM" id="MobiDB-lite"/>
    </source>
</evidence>
<dbReference type="AlphaFoldDB" id="A0A1J4JC62"/>
<dbReference type="RefSeq" id="XP_068349865.1">
    <property type="nucleotide sequence ID" value="XM_068511216.1"/>
</dbReference>
<gene>
    <name evidence="2" type="ORF">TRFO_37077</name>
</gene>
<proteinExistence type="predicted"/>
<evidence type="ECO:0000313" key="3">
    <source>
        <dbReference type="Proteomes" id="UP000179807"/>
    </source>
</evidence>
<accession>A0A1J4JC62</accession>
<feature type="compositionally biased region" description="Low complexity" evidence="1">
    <location>
        <begin position="169"/>
        <end position="185"/>
    </location>
</feature>
<feature type="compositionally biased region" description="Polar residues" evidence="1">
    <location>
        <begin position="196"/>
        <end position="217"/>
    </location>
</feature>
<organism evidence="2 3">
    <name type="scientific">Tritrichomonas foetus</name>
    <dbReference type="NCBI Taxonomy" id="1144522"/>
    <lineage>
        <taxon>Eukaryota</taxon>
        <taxon>Metamonada</taxon>
        <taxon>Parabasalia</taxon>
        <taxon>Tritrichomonadida</taxon>
        <taxon>Tritrichomonadidae</taxon>
        <taxon>Tritrichomonas</taxon>
    </lineage>
</organism>
<dbReference type="VEuPathDB" id="TrichDB:TRFO_37077"/>
<name>A0A1J4JC62_9EUKA</name>
<dbReference type="OrthoDB" id="10607244at2759"/>
<dbReference type="GeneID" id="94845920"/>
<comment type="caution">
    <text evidence="2">The sequence shown here is derived from an EMBL/GenBank/DDBJ whole genome shotgun (WGS) entry which is preliminary data.</text>
</comment>